<comment type="similarity">
    <text evidence="2">Belongs to the plant tobamovirus multiplication TOM1 protein family.</text>
</comment>
<dbReference type="PANTHER" id="PTHR31142">
    <property type="entry name" value="TOBAMOVIRUS MULTIPLICATION PROTEIN 1-LIKE ISOFORM X1"/>
    <property type="match status" value="1"/>
</dbReference>
<feature type="compositionally biased region" description="Gly residues" evidence="6">
    <location>
        <begin position="376"/>
        <end position="386"/>
    </location>
</feature>
<feature type="transmembrane region" description="Helical" evidence="7">
    <location>
        <begin position="261"/>
        <end position="281"/>
    </location>
</feature>
<dbReference type="PANTHER" id="PTHR31142:SF3">
    <property type="entry name" value="THH1_TOM1_TOM3 DOMAIN-CONTAINING PROTEIN"/>
    <property type="match status" value="1"/>
</dbReference>
<evidence type="ECO:0000256" key="5">
    <source>
        <dbReference type="ARBA" id="ARBA00023136"/>
    </source>
</evidence>
<reference evidence="9 10" key="1">
    <citation type="journal article" date="2014" name="Mol. Plant">
        <title>Chromosome Scale Genome Assembly and Transcriptome Profiling of Nannochloropsis gaditana in Nitrogen Depletion.</title>
        <authorList>
            <person name="Corteggiani Carpinelli E."/>
            <person name="Telatin A."/>
            <person name="Vitulo N."/>
            <person name="Forcato C."/>
            <person name="D'Angelo M."/>
            <person name="Schiavon R."/>
            <person name="Vezzi A."/>
            <person name="Giacometti G.M."/>
            <person name="Morosinotto T."/>
            <person name="Valle G."/>
        </authorList>
    </citation>
    <scope>NUCLEOTIDE SEQUENCE [LARGE SCALE GENOMIC DNA]</scope>
    <source>
        <strain evidence="9 10">B-31</strain>
    </source>
</reference>
<evidence type="ECO:0000256" key="6">
    <source>
        <dbReference type="SAM" id="MobiDB-lite"/>
    </source>
</evidence>
<protein>
    <recommendedName>
        <fullName evidence="8">THH1/TOM1/TOM3 domain-containing protein</fullName>
    </recommendedName>
</protein>
<accession>W7TTU2</accession>
<dbReference type="EMBL" id="AZIL01001410">
    <property type="protein sequence ID" value="EWM24006.1"/>
    <property type="molecule type" value="Genomic_DNA"/>
</dbReference>
<name>W7TTU2_9STRA</name>
<organism evidence="9 10">
    <name type="scientific">Nannochloropsis gaditana</name>
    <dbReference type="NCBI Taxonomy" id="72520"/>
    <lineage>
        <taxon>Eukaryota</taxon>
        <taxon>Sar</taxon>
        <taxon>Stramenopiles</taxon>
        <taxon>Ochrophyta</taxon>
        <taxon>Eustigmatophyceae</taxon>
        <taxon>Eustigmatales</taxon>
        <taxon>Monodopsidaceae</taxon>
        <taxon>Nannochloropsis</taxon>
    </lineage>
</organism>
<comment type="caution">
    <text evidence="9">The sequence shown here is derived from an EMBL/GenBank/DDBJ whole genome shotgun (WGS) entry which is preliminary data.</text>
</comment>
<feature type="transmembrane region" description="Helical" evidence="7">
    <location>
        <begin position="147"/>
        <end position="169"/>
    </location>
</feature>
<dbReference type="Pfam" id="PF06454">
    <property type="entry name" value="THH1_TOM1-3_dom"/>
    <property type="match status" value="1"/>
</dbReference>
<feature type="region of interest" description="Disordered" evidence="6">
    <location>
        <begin position="325"/>
        <end position="395"/>
    </location>
</feature>
<evidence type="ECO:0000256" key="7">
    <source>
        <dbReference type="SAM" id="Phobius"/>
    </source>
</evidence>
<keyword evidence="3 7" id="KW-0812">Transmembrane</keyword>
<dbReference type="GO" id="GO:0012505">
    <property type="term" value="C:endomembrane system"/>
    <property type="evidence" value="ECO:0007669"/>
    <property type="project" value="UniProtKB-SubCell"/>
</dbReference>
<dbReference type="InterPro" id="IPR009457">
    <property type="entry name" value="THH1/TOM1/TOM3_dom"/>
</dbReference>
<keyword evidence="4 7" id="KW-1133">Transmembrane helix</keyword>
<dbReference type="Proteomes" id="UP000019335">
    <property type="component" value="Chromosome 15"/>
</dbReference>
<sequence>MLILDGLGVTPFILALLYLATTALISSRLRNLHTRHPEMNTTKLFVLSVLLSCGMRCLSFIALGAFSVQSIAIDNDASGRASSPSSSWSSTQDPDTQFYEKALLILFNLPDFVFVSAYVLLALVWAEAFIQSRSHWLSIKQFRRMWLLSYLVFNACLYLGQLVLYTLLFLPHGNQDFLSKIIFLTLCVINFSLPIILLLLFFYLSIMFAGFPYKSRRAPAKLNKISKVMAWWTIGRIIWGIVVLTSILQGWLSDAHKDRQVYSVVLVGLFLITELIPFFVAMDVSLLASLSTASAVGEEGREGGGEGGEGGTYGALLVPATLSEVEGRGEEAAEEDTKEAWKRENGIGEGVGGPRSVKEGEEDEEMGRRGPAQATGRGGGGKGGDGAVLESKGGE</sequence>
<dbReference type="OrthoDB" id="161981at2759"/>
<evidence type="ECO:0000256" key="1">
    <source>
        <dbReference type="ARBA" id="ARBA00004127"/>
    </source>
</evidence>
<evidence type="ECO:0000313" key="10">
    <source>
        <dbReference type="Proteomes" id="UP000019335"/>
    </source>
</evidence>
<feature type="domain" description="THH1/TOM1/TOM3" evidence="8">
    <location>
        <begin position="12"/>
        <end position="278"/>
    </location>
</feature>
<evidence type="ECO:0000259" key="8">
    <source>
        <dbReference type="Pfam" id="PF06454"/>
    </source>
</evidence>
<feature type="transmembrane region" description="Helical" evidence="7">
    <location>
        <begin position="45"/>
        <end position="66"/>
    </location>
</feature>
<proteinExistence type="inferred from homology"/>
<evidence type="ECO:0000256" key="4">
    <source>
        <dbReference type="ARBA" id="ARBA00022989"/>
    </source>
</evidence>
<gene>
    <name evidence="9" type="ORF">Naga_100040g13</name>
</gene>
<dbReference type="InterPro" id="IPR040226">
    <property type="entry name" value="THH1/TOM1/TOM3"/>
</dbReference>
<comment type="subcellular location">
    <subcellularLocation>
        <location evidence="1">Endomembrane system</location>
        <topology evidence="1">Multi-pass membrane protein</topology>
    </subcellularLocation>
</comment>
<feature type="transmembrane region" description="Helical" evidence="7">
    <location>
        <begin position="6"/>
        <end position="25"/>
    </location>
</feature>
<keyword evidence="5 7" id="KW-0472">Membrane</keyword>
<feature type="transmembrane region" description="Helical" evidence="7">
    <location>
        <begin position="181"/>
        <end position="208"/>
    </location>
</feature>
<evidence type="ECO:0000313" key="9">
    <source>
        <dbReference type="EMBL" id="EWM24006.1"/>
    </source>
</evidence>
<feature type="transmembrane region" description="Helical" evidence="7">
    <location>
        <begin position="102"/>
        <end position="126"/>
    </location>
</feature>
<evidence type="ECO:0000256" key="2">
    <source>
        <dbReference type="ARBA" id="ARBA00006779"/>
    </source>
</evidence>
<dbReference type="AlphaFoldDB" id="W7TTU2"/>
<feature type="transmembrane region" description="Helical" evidence="7">
    <location>
        <begin position="229"/>
        <end position="249"/>
    </location>
</feature>
<keyword evidence="10" id="KW-1185">Reference proteome</keyword>
<evidence type="ECO:0000256" key="3">
    <source>
        <dbReference type="ARBA" id="ARBA00022692"/>
    </source>
</evidence>